<keyword evidence="4" id="KW-1185">Reference proteome</keyword>
<reference evidence="3 4" key="1">
    <citation type="submission" date="2020-06" db="EMBL/GenBank/DDBJ databases">
        <title>Transcriptomic and genomic resources for Thalictrum thalictroides and T. hernandezii: Facilitating candidate gene discovery in an emerging model plant lineage.</title>
        <authorList>
            <person name="Arias T."/>
            <person name="Riano-Pachon D.M."/>
            <person name="Di Stilio V.S."/>
        </authorList>
    </citation>
    <scope>NUCLEOTIDE SEQUENCE [LARGE SCALE GENOMIC DNA]</scope>
    <source>
        <strain evidence="4">cv. WT478/WT964</strain>
        <tissue evidence="3">Leaves</tissue>
    </source>
</reference>
<dbReference type="OrthoDB" id="2019491at2759"/>
<comment type="similarity">
    <text evidence="1">Belongs to the prokaryotic/mitochondrial release factor family.</text>
</comment>
<feature type="domain" description="Prokaryotic-type class I peptide chain release factors" evidence="2">
    <location>
        <begin position="21"/>
        <end position="84"/>
    </location>
</feature>
<dbReference type="Proteomes" id="UP000554482">
    <property type="component" value="Unassembled WGS sequence"/>
</dbReference>
<proteinExistence type="inferred from homology"/>
<evidence type="ECO:0000256" key="1">
    <source>
        <dbReference type="ARBA" id="ARBA00010835"/>
    </source>
</evidence>
<dbReference type="GO" id="GO:0003747">
    <property type="term" value="F:translation release factor activity"/>
    <property type="evidence" value="ECO:0007669"/>
    <property type="project" value="InterPro"/>
</dbReference>
<dbReference type="SUPFAM" id="SSF75620">
    <property type="entry name" value="Release factor"/>
    <property type="match status" value="1"/>
</dbReference>
<accession>A0A7J6XD79</accession>
<gene>
    <name evidence="3" type="ORF">FRX31_003587</name>
</gene>
<dbReference type="PANTHER" id="PTHR43116:SF3">
    <property type="entry name" value="CLASS I PEPTIDE CHAIN RELEASE FACTOR"/>
    <property type="match status" value="1"/>
</dbReference>
<dbReference type="Gene3D" id="3.30.160.20">
    <property type="match status" value="1"/>
</dbReference>
<dbReference type="AlphaFoldDB" id="A0A7J6XD79"/>
<evidence type="ECO:0000313" key="3">
    <source>
        <dbReference type="EMBL" id="KAF5206825.1"/>
    </source>
</evidence>
<dbReference type="PANTHER" id="PTHR43116">
    <property type="entry name" value="PEPTIDE CHAIN RELEASE FACTOR 2"/>
    <property type="match status" value="1"/>
</dbReference>
<dbReference type="EMBL" id="JABWDY010002219">
    <property type="protein sequence ID" value="KAF5206825.1"/>
    <property type="molecule type" value="Genomic_DNA"/>
</dbReference>
<comment type="caution">
    <text evidence="3">The sequence shown here is derived from an EMBL/GenBank/DDBJ whole genome shotgun (WGS) entry which is preliminary data.</text>
</comment>
<dbReference type="InterPro" id="IPR000352">
    <property type="entry name" value="Pep_chain_release_fac_I"/>
</dbReference>
<dbReference type="Pfam" id="PF00472">
    <property type="entry name" value="RF-1"/>
    <property type="match status" value="1"/>
</dbReference>
<name>A0A7J6XD79_THATH</name>
<organism evidence="3 4">
    <name type="scientific">Thalictrum thalictroides</name>
    <name type="common">Rue-anemone</name>
    <name type="synonym">Anemone thalictroides</name>
    <dbReference type="NCBI Taxonomy" id="46969"/>
    <lineage>
        <taxon>Eukaryota</taxon>
        <taxon>Viridiplantae</taxon>
        <taxon>Streptophyta</taxon>
        <taxon>Embryophyta</taxon>
        <taxon>Tracheophyta</taxon>
        <taxon>Spermatophyta</taxon>
        <taxon>Magnoliopsida</taxon>
        <taxon>Ranunculales</taxon>
        <taxon>Ranunculaceae</taxon>
        <taxon>Thalictroideae</taxon>
        <taxon>Thalictrum</taxon>
    </lineage>
</organism>
<dbReference type="InterPro" id="IPR045853">
    <property type="entry name" value="Pep_chain_release_fac_I_sf"/>
</dbReference>
<dbReference type="Gene3D" id="3.30.70.1660">
    <property type="match status" value="1"/>
</dbReference>
<evidence type="ECO:0000313" key="4">
    <source>
        <dbReference type="Proteomes" id="UP000554482"/>
    </source>
</evidence>
<evidence type="ECO:0000259" key="2">
    <source>
        <dbReference type="Pfam" id="PF00472"/>
    </source>
</evidence>
<sequence>MKFGNLVSVKFLHLHLLFPDTEERSQLANKIKALSRLKAKLLVIAEEQRASEFKQIRGDMVKADWGQQIRNYVFHPYKLVKDVRTGFETSDIASVMDGELEGFIKAYLKYKYKTMTTEGVSKY</sequence>
<protein>
    <submittedName>
        <fullName evidence="3">Peptide chain release factor</fullName>
    </submittedName>
</protein>